<dbReference type="AlphaFoldDB" id="A0A833L0V1"/>
<feature type="domain" description="SLH" evidence="1">
    <location>
        <begin position="480"/>
        <end position="541"/>
    </location>
</feature>
<dbReference type="Proteomes" id="UP000488506">
    <property type="component" value="Unassembled WGS sequence"/>
</dbReference>
<evidence type="ECO:0000313" key="3">
    <source>
        <dbReference type="Proteomes" id="UP000488506"/>
    </source>
</evidence>
<gene>
    <name evidence="2" type="ORF">FD145_911</name>
</gene>
<reference evidence="2 3" key="1">
    <citation type="submission" date="2019-12" db="EMBL/GenBank/DDBJ databases">
        <authorList>
            <person name="Wolfe R."/>
            <person name="Danczak R."/>
            <person name="Wilkins M."/>
        </authorList>
    </citation>
    <scope>NUCLEOTIDE SEQUENCE [LARGE SCALE GENOMIC DNA]</scope>
    <source>
        <strain evidence="2">X2_MaxBin.013</strain>
    </source>
</reference>
<dbReference type="Pfam" id="PF00395">
    <property type="entry name" value="SLH"/>
    <property type="match status" value="2"/>
</dbReference>
<sequence length="547" mass="60178">MRRSISFLILCLLTSLAFGISSDLSEIGVGARPLGLGKAYVGLASDASALFLNPAGLAVKPAFKFTSMTGKLLQDVNYISLGAANPLNVGMVGFAYINAGIYDIPLTTITRTATEDIITQTGVVDYSSSIFYLSYSRPLFPKMFGGVNLKLFTQSFSKTTGELDGAIGTGTDIDVGVFYKPSEAFSLGTVFQNILPSSLGGRFVWKNGSAAEGIPAVLKVGLSSKILGREGFRSYKNQEVLFLVDYENRMAEKRPAIWHFGCEWGLSNYLQIRGGIDQKYKATESGVGIDNNLTCGVGLNYKGFSFDYAYHQFGELTENATHFFSLGFIGGEEVKLSEPTKEGKAIFNPFKPENIIKSFDDVPEGYWAKEAIEYLATLGFVSGYPDNTYRPEQPLSRAELAKMLVVAKGFAITSPEGEIFSDLPLDHWAAPYVYIALSRKYISGYPDFTFKPWKTITRAEAIVIISKFAGFADPLTISENPFTDINKRHWAARWISVAKNNGLLEYLSGRDFEPEASFTRAEAAEVISKTEFAKQKIKELLKKRISL</sequence>
<dbReference type="EMBL" id="WPAF01000013">
    <property type="protein sequence ID" value="KAF0134057.1"/>
    <property type="molecule type" value="Genomic_DNA"/>
</dbReference>
<dbReference type="InterPro" id="IPR001119">
    <property type="entry name" value="SLH_dom"/>
</dbReference>
<name>A0A833L0V1_UNCSA</name>
<dbReference type="PANTHER" id="PTHR43308">
    <property type="entry name" value="OUTER MEMBRANE PROTEIN ALPHA-RELATED"/>
    <property type="match status" value="1"/>
</dbReference>
<dbReference type="NCBIfam" id="NF033709">
    <property type="entry name" value="PorV_fam"/>
    <property type="match status" value="1"/>
</dbReference>
<protein>
    <submittedName>
        <fullName evidence="2">S-layer protein</fullName>
    </submittedName>
</protein>
<dbReference type="PANTHER" id="PTHR43308:SF5">
    <property type="entry name" value="S-LAYER PROTEIN _ PEPTIDOGLYCAN ENDO-BETA-N-ACETYLGLUCOSAMINIDASE"/>
    <property type="match status" value="1"/>
</dbReference>
<feature type="domain" description="SLH" evidence="1">
    <location>
        <begin position="420"/>
        <end position="479"/>
    </location>
</feature>
<accession>A0A833L0V1</accession>
<comment type="caution">
    <text evidence="2">The sequence shown here is derived from an EMBL/GenBank/DDBJ whole genome shotgun (WGS) entry which is preliminary data.</text>
</comment>
<dbReference type="Gene3D" id="2.40.160.60">
    <property type="entry name" value="Outer membrane protein transport protein (OMPP1/FadL/TodX)"/>
    <property type="match status" value="1"/>
</dbReference>
<evidence type="ECO:0000313" key="2">
    <source>
        <dbReference type="EMBL" id="KAF0134057.1"/>
    </source>
</evidence>
<feature type="domain" description="SLH" evidence="1">
    <location>
        <begin position="355"/>
        <end position="418"/>
    </location>
</feature>
<evidence type="ECO:0000259" key="1">
    <source>
        <dbReference type="PROSITE" id="PS51272"/>
    </source>
</evidence>
<organism evidence="2 3">
    <name type="scientific">Candidatus Saganbacteria bacterium</name>
    <dbReference type="NCBI Taxonomy" id="2575572"/>
    <lineage>
        <taxon>Bacteria</taxon>
        <taxon>Bacillati</taxon>
        <taxon>Saganbacteria</taxon>
    </lineage>
</organism>
<proteinExistence type="predicted"/>
<dbReference type="PROSITE" id="PS51272">
    <property type="entry name" value="SLH"/>
    <property type="match status" value="3"/>
</dbReference>
<dbReference type="InterPro" id="IPR051465">
    <property type="entry name" value="Cell_Envelope_Struct_Comp"/>
</dbReference>